<evidence type="ECO:0000313" key="1">
    <source>
        <dbReference type="EMBL" id="KZP27592.1"/>
    </source>
</evidence>
<evidence type="ECO:0000313" key="2">
    <source>
        <dbReference type="Proteomes" id="UP000076532"/>
    </source>
</evidence>
<dbReference type="Proteomes" id="UP000076532">
    <property type="component" value="Unassembled WGS sequence"/>
</dbReference>
<name>A0A166QVB6_9AGAM</name>
<dbReference type="EMBL" id="KV417508">
    <property type="protein sequence ID" value="KZP27592.1"/>
    <property type="molecule type" value="Genomic_DNA"/>
</dbReference>
<reference evidence="1 2" key="1">
    <citation type="journal article" date="2016" name="Mol. Biol. Evol.">
        <title>Comparative Genomics of Early-Diverging Mushroom-Forming Fungi Provides Insights into the Origins of Lignocellulose Decay Capabilities.</title>
        <authorList>
            <person name="Nagy L.G."/>
            <person name="Riley R."/>
            <person name="Tritt A."/>
            <person name="Adam C."/>
            <person name="Daum C."/>
            <person name="Floudas D."/>
            <person name="Sun H."/>
            <person name="Yadav J.S."/>
            <person name="Pangilinan J."/>
            <person name="Larsson K.H."/>
            <person name="Matsuura K."/>
            <person name="Barry K."/>
            <person name="Labutti K."/>
            <person name="Kuo R."/>
            <person name="Ohm R.A."/>
            <person name="Bhattacharya S.S."/>
            <person name="Shirouzu T."/>
            <person name="Yoshinaga Y."/>
            <person name="Martin F.M."/>
            <person name="Grigoriev I.V."/>
            <person name="Hibbett D.S."/>
        </authorList>
    </citation>
    <scope>NUCLEOTIDE SEQUENCE [LARGE SCALE GENOMIC DNA]</scope>
    <source>
        <strain evidence="1 2">CBS 109695</strain>
    </source>
</reference>
<proteinExistence type="predicted"/>
<protein>
    <submittedName>
        <fullName evidence="1">Uncharacterized protein</fullName>
    </submittedName>
</protein>
<sequence length="103" mass="11967">MLWVWVPVRNCLTWCSKYFTHSSYRTLDSRRGGHGYEHRPIHFCLSSFSCKSRHRHSAQVLQAQVRARRINGKWLNRPIAIVLSVITHSCSEGWVTVPICSSK</sequence>
<accession>A0A166QVB6</accession>
<organism evidence="1 2">
    <name type="scientific">Athelia psychrophila</name>
    <dbReference type="NCBI Taxonomy" id="1759441"/>
    <lineage>
        <taxon>Eukaryota</taxon>
        <taxon>Fungi</taxon>
        <taxon>Dikarya</taxon>
        <taxon>Basidiomycota</taxon>
        <taxon>Agaricomycotina</taxon>
        <taxon>Agaricomycetes</taxon>
        <taxon>Agaricomycetidae</taxon>
        <taxon>Atheliales</taxon>
        <taxon>Atheliaceae</taxon>
        <taxon>Athelia</taxon>
    </lineage>
</organism>
<dbReference type="AlphaFoldDB" id="A0A166QVB6"/>
<gene>
    <name evidence="1" type="ORF">FIBSPDRAFT_299148</name>
</gene>
<keyword evidence="2" id="KW-1185">Reference proteome</keyword>